<reference evidence="18" key="1">
    <citation type="journal article" date="2014" name="Int. J. Syst. Evol. Microbiol.">
        <title>Complete genome sequence of Corynebacterium casei LMG S-19264T (=DSM 44701T), isolated from a smear-ripened cheese.</title>
        <authorList>
            <consortium name="US DOE Joint Genome Institute (JGI-PGF)"/>
            <person name="Walter F."/>
            <person name="Albersmeier A."/>
            <person name="Kalinowski J."/>
            <person name="Ruckert C."/>
        </authorList>
    </citation>
    <scope>NUCLEOTIDE SEQUENCE</scope>
    <source>
        <strain evidence="18">CGMCC 1.15519</strain>
    </source>
</reference>
<dbReference type="InterPro" id="IPR035965">
    <property type="entry name" value="PAS-like_dom_sf"/>
</dbReference>
<dbReference type="CDD" id="cd00130">
    <property type="entry name" value="PAS"/>
    <property type="match status" value="3"/>
</dbReference>
<dbReference type="AlphaFoldDB" id="A0A917A1U6"/>
<evidence type="ECO:0000256" key="15">
    <source>
        <dbReference type="ARBA" id="ARBA00023170"/>
    </source>
</evidence>
<protein>
    <recommendedName>
        <fullName evidence="2">histidine kinase</fullName>
        <ecNumber evidence="2">2.7.13.3</ecNumber>
    </recommendedName>
</protein>
<evidence type="ECO:0000313" key="19">
    <source>
        <dbReference type="Proteomes" id="UP000635071"/>
    </source>
</evidence>
<keyword evidence="5" id="KW-0716">Sensory transduction</keyword>
<evidence type="ECO:0000256" key="8">
    <source>
        <dbReference type="ARBA" id="ARBA00022679"/>
    </source>
</evidence>
<keyword evidence="6" id="KW-0285">Flavoprotein</keyword>
<dbReference type="PANTHER" id="PTHR41523">
    <property type="entry name" value="TWO-COMPONENT SYSTEM SENSOR PROTEIN"/>
    <property type="match status" value="1"/>
</dbReference>
<sequence>MENSREISATPPPRISDEGLRALRESEGRYRALFDNMVEGFALFSVVRDASGTVVDLIYREANKALEHQTGFDRAKTIGQPLTAILAPSDAARFIPVLARAVDSGEAPIVEEYAEVVDRWFEVSAYPHGRDEIVAIYRDISERKRAELVMRESQERQAFLLKLSDTLRAEPSADAVADQALRMLFKQMAPDRCYVGIYRLAEDTCEFPHQVQDDRLPPLLARVRLSDFPAGFRVLLNRTLVIDDIVKMEGVSDSERAGFAALGVGALINATLRKGENDPLWAVAVASTCPRAWTQGEISLVEEVAERTWAAVERARAETTRNQSEEKYRALFDNLADGLMLFGVVRGPRGEIINLIYRQANKAMENQAGFDRAKIIGQQFSDIVTPGDAERWTAIFAPAINSGEPVTVEEYSETLDRWFSVNAYPHGEDEIAVFYRDISERKAADAALRESEDNQAFLLKLSDVLRAEPSAEAVADRALRMLFEQMGLDRCYVGIYRLEEDIAEFPHQVHDDSLPPVPARIRLSDFPDAFRIAFDQTLVIDDATTMKSFSDSDRASFGGLGLRAAIAATLRKGASNPLWAIVAGSTRPRAWTPGEVSLVEDVAERTWAAVERARAEAARRDSEERFREFSDASTNVLWIRDTKTMRMEFASPAFDKIYGTVGSDHSGDGRLRSWARLIKPENRKSVLANFRRVRAGERVEQEFQIRRASDGTLRWIHDTGFPLRDANGEVRYIAGLGADITDAKKTTDRQGVLVAELQHRTRNLIAVVRALSDRTLGNAASLEDFGARFRLRLSALSRVQGLLSHLAAGEKITFKELLCSELAVYGATDGMAYKFTLEGPDDVVLPSRTVQTFALAIHELATNALKYGALAAADGHLFVGWRIDPPVGNDPPCLHVEWRESGVTMPDVGALAQGSGYGRELIERALPYQLKAKTTYELGVDGVRCTIAVPISRTTSNGIWQ</sequence>
<dbReference type="InterPro" id="IPR003018">
    <property type="entry name" value="GAF"/>
</dbReference>
<keyword evidence="9" id="KW-0677">Repeat</keyword>
<keyword evidence="10" id="KW-0547">Nucleotide-binding</keyword>
<keyword evidence="4" id="KW-0597">Phosphoprotein</keyword>
<reference evidence="18" key="2">
    <citation type="submission" date="2020-09" db="EMBL/GenBank/DDBJ databases">
        <authorList>
            <person name="Sun Q."/>
            <person name="Zhou Y."/>
        </authorList>
    </citation>
    <scope>NUCLEOTIDE SEQUENCE</scope>
    <source>
        <strain evidence="18">CGMCC 1.15519</strain>
    </source>
</reference>
<evidence type="ECO:0000256" key="1">
    <source>
        <dbReference type="ARBA" id="ARBA00000085"/>
    </source>
</evidence>
<dbReference type="Gene3D" id="3.30.450.40">
    <property type="match status" value="2"/>
</dbReference>
<feature type="domain" description="PAS" evidence="16">
    <location>
        <begin position="622"/>
        <end position="697"/>
    </location>
</feature>
<organism evidence="18 19">
    <name type="scientific">Sandarakinorhabdus glacialis</name>
    <dbReference type="NCBI Taxonomy" id="1614636"/>
    <lineage>
        <taxon>Bacteria</taxon>
        <taxon>Pseudomonadati</taxon>
        <taxon>Pseudomonadota</taxon>
        <taxon>Alphaproteobacteria</taxon>
        <taxon>Sphingomonadales</taxon>
        <taxon>Sphingosinicellaceae</taxon>
        <taxon>Sandarakinorhabdus</taxon>
    </lineage>
</organism>
<evidence type="ECO:0000256" key="6">
    <source>
        <dbReference type="ARBA" id="ARBA00022630"/>
    </source>
</evidence>
<evidence type="ECO:0000256" key="2">
    <source>
        <dbReference type="ARBA" id="ARBA00012438"/>
    </source>
</evidence>
<dbReference type="GO" id="GO:0004673">
    <property type="term" value="F:protein histidine kinase activity"/>
    <property type="evidence" value="ECO:0007669"/>
    <property type="project" value="UniProtKB-EC"/>
</dbReference>
<dbReference type="Gene3D" id="3.30.450.20">
    <property type="entry name" value="PAS domain"/>
    <property type="match status" value="3"/>
</dbReference>
<dbReference type="Pfam" id="PF08448">
    <property type="entry name" value="PAS_4"/>
    <property type="match status" value="2"/>
</dbReference>
<evidence type="ECO:0000256" key="5">
    <source>
        <dbReference type="ARBA" id="ARBA00022606"/>
    </source>
</evidence>
<feature type="domain" description="PAS" evidence="16">
    <location>
        <begin position="30"/>
        <end position="105"/>
    </location>
</feature>
<gene>
    <name evidence="18" type="ORF">GCM10011529_31470</name>
</gene>
<evidence type="ECO:0000256" key="10">
    <source>
        <dbReference type="ARBA" id="ARBA00022741"/>
    </source>
</evidence>
<keyword evidence="14" id="KW-0843">Virulence</keyword>
<keyword evidence="7" id="KW-0288">FMN</keyword>
<evidence type="ECO:0000256" key="13">
    <source>
        <dbReference type="ARBA" id="ARBA00022991"/>
    </source>
</evidence>
<keyword evidence="12" id="KW-0067">ATP-binding</keyword>
<evidence type="ECO:0000256" key="12">
    <source>
        <dbReference type="ARBA" id="ARBA00022840"/>
    </source>
</evidence>
<name>A0A917A1U6_9SPHN</name>
<keyword evidence="13" id="KW-0157">Chromophore</keyword>
<keyword evidence="8" id="KW-0808">Transferase</keyword>
<dbReference type="EMBL" id="BMJM01000024">
    <property type="protein sequence ID" value="GGE22568.1"/>
    <property type="molecule type" value="Genomic_DNA"/>
</dbReference>
<evidence type="ECO:0000256" key="4">
    <source>
        <dbReference type="ARBA" id="ARBA00022553"/>
    </source>
</evidence>
<comment type="caution">
    <text evidence="18">The sequence shown here is derived from an EMBL/GenBank/DDBJ whole genome shotgun (WGS) entry which is preliminary data.</text>
</comment>
<dbReference type="Proteomes" id="UP000635071">
    <property type="component" value="Unassembled WGS sequence"/>
</dbReference>
<dbReference type="GO" id="GO:0009881">
    <property type="term" value="F:photoreceptor activity"/>
    <property type="evidence" value="ECO:0007669"/>
    <property type="project" value="UniProtKB-KW"/>
</dbReference>
<evidence type="ECO:0000256" key="7">
    <source>
        <dbReference type="ARBA" id="ARBA00022643"/>
    </source>
</evidence>
<keyword evidence="3" id="KW-0600">Photoreceptor protein</keyword>
<evidence type="ECO:0000256" key="3">
    <source>
        <dbReference type="ARBA" id="ARBA00022543"/>
    </source>
</evidence>
<dbReference type="Pfam" id="PF01590">
    <property type="entry name" value="GAF"/>
    <property type="match status" value="2"/>
</dbReference>
<dbReference type="SMART" id="SM00911">
    <property type="entry name" value="HWE_HK"/>
    <property type="match status" value="1"/>
</dbReference>
<dbReference type="GO" id="GO:0005524">
    <property type="term" value="F:ATP binding"/>
    <property type="evidence" value="ECO:0007669"/>
    <property type="project" value="UniProtKB-KW"/>
</dbReference>
<dbReference type="InterPro" id="IPR029016">
    <property type="entry name" value="GAF-like_dom_sf"/>
</dbReference>
<dbReference type="SMART" id="SM00091">
    <property type="entry name" value="PAS"/>
    <property type="match status" value="3"/>
</dbReference>
<keyword evidence="15" id="KW-0675">Receptor</keyword>
<comment type="catalytic activity">
    <reaction evidence="1">
        <text>ATP + protein L-histidine = ADP + protein N-phospho-L-histidine.</text>
        <dbReference type="EC" id="2.7.13.3"/>
    </reaction>
</comment>
<dbReference type="EC" id="2.7.13.3" evidence="2"/>
<keyword evidence="11" id="KW-0418">Kinase</keyword>
<dbReference type="Pfam" id="PF08447">
    <property type="entry name" value="PAS_3"/>
    <property type="match status" value="1"/>
</dbReference>
<proteinExistence type="predicted"/>
<keyword evidence="19" id="KW-1185">Reference proteome</keyword>
<dbReference type="InterPro" id="IPR013655">
    <property type="entry name" value="PAS_fold_3"/>
</dbReference>
<dbReference type="PANTHER" id="PTHR41523:SF8">
    <property type="entry name" value="ETHYLENE RESPONSE SENSOR PROTEIN"/>
    <property type="match status" value="1"/>
</dbReference>
<dbReference type="InterPro" id="IPR000700">
    <property type="entry name" value="PAS-assoc_C"/>
</dbReference>
<evidence type="ECO:0000259" key="16">
    <source>
        <dbReference type="PROSITE" id="PS50112"/>
    </source>
</evidence>
<dbReference type="RefSeq" id="WP_188764464.1">
    <property type="nucleotide sequence ID" value="NZ_BMJM01000024.1"/>
</dbReference>
<evidence type="ECO:0000259" key="17">
    <source>
        <dbReference type="PROSITE" id="PS50113"/>
    </source>
</evidence>
<dbReference type="InterPro" id="IPR011102">
    <property type="entry name" value="Sig_transdc_His_kinase_HWE"/>
</dbReference>
<dbReference type="PROSITE" id="PS50112">
    <property type="entry name" value="PAS"/>
    <property type="match status" value="2"/>
</dbReference>
<dbReference type="NCBIfam" id="TIGR00229">
    <property type="entry name" value="sensory_box"/>
    <property type="match status" value="3"/>
</dbReference>
<dbReference type="SMART" id="SM00086">
    <property type="entry name" value="PAC"/>
    <property type="match status" value="1"/>
</dbReference>
<feature type="domain" description="PAC" evidence="17">
    <location>
        <begin position="699"/>
        <end position="752"/>
    </location>
</feature>
<evidence type="ECO:0000256" key="11">
    <source>
        <dbReference type="ARBA" id="ARBA00022777"/>
    </source>
</evidence>
<dbReference type="Gene3D" id="3.30.565.10">
    <property type="entry name" value="Histidine kinase-like ATPase, C-terminal domain"/>
    <property type="match status" value="1"/>
</dbReference>
<dbReference type="Pfam" id="PF07536">
    <property type="entry name" value="HWE_HK"/>
    <property type="match status" value="1"/>
</dbReference>
<dbReference type="InterPro" id="IPR013656">
    <property type="entry name" value="PAS_4"/>
</dbReference>
<evidence type="ECO:0000313" key="18">
    <source>
        <dbReference type="EMBL" id="GGE22568.1"/>
    </source>
</evidence>
<accession>A0A917A1U6</accession>
<evidence type="ECO:0000256" key="9">
    <source>
        <dbReference type="ARBA" id="ARBA00022737"/>
    </source>
</evidence>
<dbReference type="InterPro" id="IPR000014">
    <property type="entry name" value="PAS"/>
</dbReference>
<dbReference type="SUPFAM" id="SSF55781">
    <property type="entry name" value="GAF domain-like"/>
    <property type="match status" value="2"/>
</dbReference>
<dbReference type="InterPro" id="IPR036890">
    <property type="entry name" value="HATPase_C_sf"/>
</dbReference>
<dbReference type="InterPro" id="IPR001610">
    <property type="entry name" value="PAC"/>
</dbReference>
<evidence type="ECO:0000256" key="14">
    <source>
        <dbReference type="ARBA" id="ARBA00023026"/>
    </source>
</evidence>
<dbReference type="PROSITE" id="PS50113">
    <property type="entry name" value="PAC"/>
    <property type="match status" value="1"/>
</dbReference>
<dbReference type="SMART" id="SM00065">
    <property type="entry name" value="GAF"/>
    <property type="match status" value="2"/>
</dbReference>
<dbReference type="SUPFAM" id="SSF55785">
    <property type="entry name" value="PYP-like sensor domain (PAS domain)"/>
    <property type="match status" value="3"/>
</dbReference>